<keyword evidence="6" id="KW-1185">Reference proteome</keyword>
<dbReference type="PANTHER" id="PTHR30290:SF9">
    <property type="entry name" value="OLIGOPEPTIDE-BINDING PROTEIN APPA"/>
    <property type="match status" value="1"/>
</dbReference>
<keyword evidence="2" id="KW-0813">Transport</keyword>
<dbReference type="InterPro" id="IPR030678">
    <property type="entry name" value="Peptide/Ni-bd"/>
</dbReference>
<dbReference type="SUPFAM" id="SSF53850">
    <property type="entry name" value="Periplasmic binding protein-like II"/>
    <property type="match status" value="1"/>
</dbReference>
<dbReference type="GO" id="GO:0015833">
    <property type="term" value="P:peptide transport"/>
    <property type="evidence" value="ECO:0007669"/>
    <property type="project" value="TreeGrafter"/>
</dbReference>
<dbReference type="InterPro" id="IPR039424">
    <property type="entry name" value="SBP_5"/>
</dbReference>
<feature type="domain" description="Solute-binding protein family 5" evidence="4">
    <location>
        <begin position="111"/>
        <end position="459"/>
    </location>
</feature>
<protein>
    <submittedName>
        <fullName evidence="5">ABC transporter substrate-binding protein</fullName>
    </submittedName>
</protein>
<dbReference type="GO" id="GO:0043190">
    <property type="term" value="C:ATP-binding cassette (ABC) transporter complex"/>
    <property type="evidence" value="ECO:0007669"/>
    <property type="project" value="InterPro"/>
</dbReference>
<evidence type="ECO:0000313" key="5">
    <source>
        <dbReference type="EMBL" id="QNN63910.1"/>
    </source>
</evidence>
<name>A0A7G9S7T5_9MICO</name>
<dbReference type="AlphaFoldDB" id="A0A7G9S7T5"/>
<dbReference type="Pfam" id="PF00496">
    <property type="entry name" value="SBP_bac_5"/>
    <property type="match status" value="1"/>
</dbReference>
<organism evidence="5 6">
    <name type="scientific">Leucobacter denitrificans</name>
    <dbReference type="NCBI Taxonomy" id="683042"/>
    <lineage>
        <taxon>Bacteria</taxon>
        <taxon>Bacillati</taxon>
        <taxon>Actinomycetota</taxon>
        <taxon>Actinomycetes</taxon>
        <taxon>Micrococcales</taxon>
        <taxon>Microbacteriaceae</taxon>
        <taxon>Leucobacter</taxon>
    </lineage>
</organism>
<comment type="similarity">
    <text evidence="1">Belongs to the bacterial solute-binding protein 5 family.</text>
</comment>
<evidence type="ECO:0000259" key="4">
    <source>
        <dbReference type="Pfam" id="PF00496"/>
    </source>
</evidence>
<dbReference type="Proteomes" id="UP000515934">
    <property type="component" value="Chromosome"/>
</dbReference>
<dbReference type="EMBL" id="CP060716">
    <property type="protein sequence ID" value="QNN63910.1"/>
    <property type="molecule type" value="Genomic_DNA"/>
</dbReference>
<reference evidence="5 6" key="1">
    <citation type="submission" date="2020-08" db="EMBL/GenBank/DDBJ databases">
        <title>Genome sequence of Leucobacter denitrificans KACC 14055T.</title>
        <authorList>
            <person name="Hyun D.-W."/>
            <person name="Bae J.-W."/>
        </authorList>
    </citation>
    <scope>NUCLEOTIDE SEQUENCE [LARGE SCALE GENOMIC DNA]</scope>
    <source>
        <strain evidence="5 6">KACC 14055</strain>
    </source>
</reference>
<evidence type="ECO:0000256" key="1">
    <source>
        <dbReference type="ARBA" id="ARBA00005695"/>
    </source>
</evidence>
<sequence>MPSLLAGALYLIHTPKGHTVSPTTPSTQPLHRRRLWSLAATATVAAMLLAGCAQADPAPSDDTPTAGGTLTYGRLASANDLDLHTQITANNAFAIDKIFESLVSFDESGQIIDWLAESHEISDDGLVYSFTLREGLKYSDGTDLQAADVKFSLERNIEKQGPIMLTAPIASIETDEEARTVVITLAEPYTPFLSELTGFAAGVLPSDFGGKSEEEFFQSPIGTGPWVVSEWDPSGDLTFVKNEHYWQEGKPLLDSLVYTFIADDNQLLQRLSAGQIDAIETVPAANAAEVDSNEATTLISGDSWAIEQIFFNTQKPEFADVHVRRAIAHALDLEGITQATTFGTARAATSLIPPSIAYSAADAGFELGYDVDAAKQELAESGYPDGFTATLLIASGNASRAQIAQIVQESLAQIGITIEIESIDLAAFRERFRAFDYDFMLNSGQSDSPDPNGLVTFQADPEGFSNSYWTHYTNDEVTALMHEGRTTPDGPEREQIYLDIQRILAEEVPYIPVYYSSTLHGTTSKVHGLEGLPNASIRFQDAWIEE</sequence>
<proteinExistence type="inferred from homology"/>
<dbReference type="CDD" id="cd00995">
    <property type="entry name" value="PBP2_NikA_DppA_OppA_like"/>
    <property type="match status" value="1"/>
</dbReference>
<dbReference type="InterPro" id="IPR000914">
    <property type="entry name" value="SBP_5_dom"/>
</dbReference>
<dbReference type="PIRSF" id="PIRSF002741">
    <property type="entry name" value="MppA"/>
    <property type="match status" value="1"/>
</dbReference>
<dbReference type="GO" id="GO:0042597">
    <property type="term" value="C:periplasmic space"/>
    <property type="evidence" value="ECO:0007669"/>
    <property type="project" value="UniProtKB-ARBA"/>
</dbReference>
<evidence type="ECO:0000256" key="3">
    <source>
        <dbReference type="ARBA" id="ARBA00022729"/>
    </source>
</evidence>
<evidence type="ECO:0000256" key="2">
    <source>
        <dbReference type="ARBA" id="ARBA00022448"/>
    </source>
</evidence>
<keyword evidence="3" id="KW-0732">Signal</keyword>
<dbReference type="PANTHER" id="PTHR30290">
    <property type="entry name" value="PERIPLASMIC BINDING COMPONENT OF ABC TRANSPORTER"/>
    <property type="match status" value="1"/>
</dbReference>
<dbReference type="Gene3D" id="3.40.190.10">
    <property type="entry name" value="Periplasmic binding protein-like II"/>
    <property type="match status" value="1"/>
</dbReference>
<gene>
    <name evidence="5" type="ORF">H9L06_05270</name>
</gene>
<dbReference type="GO" id="GO:1904680">
    <property type="term" value="F:peptide transmembrane transporter activity"/>
    <property type="evidence" value="ECO:0007669"/>
    <property type="project" value="TreeGrafter"/>
</dbReference>
<evidence type="ECO:0000313" key="6">
    <source>
        <dbReference type="Proteomes" id="UP000515934"/>
    </source>
</evidence>
<dbReference type="Gene3D" id="3.10.105.10">
    <property type="entry name" value="Dipeptide-binding Protein, Domain 3"/>
    <property type="match status" value="1"/>
</dbReference>
<accession>A0A7G9S7T5</accession>
<dbReference type="KEGG" id="ldn:H9L06_05270"/>